<name>B3JFX9_9BACT</name>
<gene>
    <name evidence="2" type="ORF">BACCOP_00780</name>
</gene>
<protein>
    <recommendedName>
        <fullName evidence="4">Outer membrane protein beta-barrel domain-containing protein</fullName>
    </recommendedName>
</protein>
<dbReference type="Proteomes" id="UP000003146">
    <property type="component" value="Unassembled WGS sequence"/>
</dbReference>
<keyword evidence="1" id="KW-0732">Signal</keyword>
<dbReference type="InterPro" id="IPR008969">
    <property type="entry name" value="CarboxyPept-like_regulatory"/>
</dbReference>
<evidence type="ECO:0008006" key="4">
    <source>
        <dbReference type="Google" id="ProtNLM"/>
    </source>
</evidence>
<comment type="caution">
    <text evidence="2">The sequence shown here is derived from an EMBL/GenBank/DDBJ whole genome shotgun (WGS) entry which is preliminary data.</text>
</comment>
<feature type="chain" id="PRO_5002788475" description="Outer membrane protein beta-barrel domain-containing protein" evidence="1">
    <location>
        <begin position="23"/>
        <end position="760"/>
    </location>
</feature>
<evidence type="ECO:0000313" key="3">
    <source>
        <dbReference type="Proteomes" id="UP000003146"/>
    </source>
</evidence>
<proteinExistence type="predicted"/>
<dbReference type="SUPFAM" id="SSF56935">
    <property type="entry name" value="Porins"/>
    <property type="match status" value="1"/>
</dbReference>
<dbReference type="SUPFAM" id="SSF49464">
    <property type="entry name" value="Carboxypeptidase regulatory domain-like"/>
    <property type="match status" value="1"/>
</dbReference>
<dbReference type="EMBL" id="ABIY02000061">
    <property type="protein sequence ID" value="EDV02119.1"/>
    <property type="molecule type" value="Genomic_DNA"/>
</dbReference>
<dbReference type="AlphaFoldDB" id="B3JFX9"/>
<sequence length="760" mass="87676">MNKTGLLIMSLALLGNSMQAQNKLYGTVENNGKPLPYVTVRLLETDSTFVSGVTTDTLGKYVFSNIEKGNYLVALSSIGYKPAFIQIKMSDKNLEVPLVTLETENVVLGEVVVKGTTFIRKKDHTLIIPDKQQLKHAYSGYDVLYNLMIPGVDVDPRSKSVSTSRGAVTLYINSVQADLREVQNLRPKDIEKVEYYDIPSGIYTGDIASINYITKEYKVGGYVTLDAEQNIGYTKGDYNIGAKIAHGNTNYTFFGGYNMAEHDGVQNQKNELLFFPDYQVNRNHMNEGGLYHNNQQYAQFKVNNKTDKRNLYALVSLTHNDTPHNDQSEQLNYTGYENKNVSSSERVSEENLKPSLCLDGVFYPTKNQRIHVMLRGNYDHNTYQRNYLEDEQRLFTKADEDLYSFRAMGVYGINLKHNSFGASFLHDHQITSSAYTGDNESWQHLWKGETLFYLNYTQYLFDKLTITLSPGASLLNYKLHGQDLQKYWTFRTNSWIRYLINAKHQLVGGFAMGNYQPDISYINTMDQNIDFLQIKRGNPNLNNPIIQEFFFTYDAQVKPFNLQFNFNYTILKNNICGDYYIENNKLVNSYRSDTDYKKWKAEVISSCKLSKNFRTNLKLKYEKLDIAKIPISEDNFMATLDVNYYFHSFTLNAYMKTPERGLDSELLALKKSPWKYGFSLRFNKKNWLAEAGTDSPFTKHSRYTEYSPIGIYQFTQERTSRIYQRTGYVKLAYTFDFGRKTSRDKNDVDRSINSAIMKAN</sequence>
<evidence type="ECO:0000313" key="2">
    <source>
        <dbReference type="EMBL" id="EDV02119.1"/>
    </source>
</evidence>
<organism evidence="2 3">
    <name type="scientific">Phocaeicola coprocola DSM 17136</name>
    <dbReference type="NCBI Taxonomy" id="470145"/>
    <lineage>
        <taxon>Bacteria</taxon>
        <taxon>Pseudomonadati</taxon>
        <taxon>Bacteroidota</taxon>
        <taxon>Bacteroidia</taxon>
        <taxon>Bacteroidales</taxon>
        <taxon>Bacteroidaceae</taxon>
        <taxon>Phocaeicola</taxon>
    </lineage>
</organism>
<dbReference type="Gene3D" id="2.60.40.10">
    <property type="entry name" value="Immunoglobulins"/>
    <property type="match status" value="1"/>
</dbReference>
<reference evidence="2 3" key="2">
    <citation type="submission" date="2008-04" db="EMBL/GenBank/DDBJ databases">
        <authorList>
            <person name="Fulton L."/>
            <person name="Clifton S."/>
            <person name="Fulton B."/>
            <person name="Xu J."/>
            <person name="Minx P."/>
            <person name="Pepin K.H."/>
            <person name="Johnson M."/>
            <person name="Thiruvilangam P."/>
            <person name="Bhonagiri V."/>
            <person name="Nash W.E."/>
            <person name="Mardis E.R."/>
            <person name="Wilson R.K."/>
        </authorList>
    </citation>
    <scope>NUCLEOTIDE SEQUENCE [LARGE SCALE GENOMIC DNA]</scope>
    <source>
        <strain evidence="2 3">DSM 17136</strain>
    </source>
</reference>
<dbReference type="STRING" id="470145.BACCOP_00780"/>
<feature type="signal peptide" evidence="1">
    <location>
        <begin position="1"/>
        <end position="22"/>
    </location>
</feature>
<evidence type="ECO:0000256" key="1">
    <source>
        <dbReference type="SAM" id="SignalP"/>
    </source>
</evidence>
<reference evidence="2 3" key="1">
    <citation type="submission" date="2008-04" db="EMBL/GenBank/DDBJ databases">
        <title>Draft genome sequence of Bacteroides coprocola (DSM 17136).</title>
        <authorList>
            <person name="Sudarsanam P."/>
            <person name="Ley R."/>
            <person name="Guruge J."/>
            <person name="Turnbaugh P.J."/>
            <person name="Mahowald M."/>
            <person name="Liep D."/>
            <person name="Gordon J."/>
        </authorList>
    </citation>
    <scope>NUCLEOTIDE SEQUENCE [LARGE SCALE GENOMIC DNA]</scope>
    <source>
        <strain evidence="2 3">DSM 17136</strain>
    </source>
</reference>
<accession>B3JFX9</accession>
<dbReference type="eggNOG" id="COG4771">
    <property type="taxonomic scope" value="Bacteria"/>
</dbReference>
<dbReference type="Pfam" id="PF13620">
    <property type="entry name" value="CarboxypepD_reg"/>
    <property type="match status" value="1"/>
</dbReference>
<dbReference type="RefSeq" id="WP_007568586.1">
    <property type="nucleotide sequence ID" value="NZ_DS981477.1"/>
</dbReference>
<dbReference type="InterPro" id="IPR013783">
    <property type="entry name" value="Ig-like_fold"/>
</dbReference>
<dbReference type="OrthoDB" id="1096970at2"/>
<dbReference type="HOGENOM" id="CLU_019825_0_0_10"/>